<dbReference type="Pfam" id="PF01138">
    <property type="entry name" value="RNase_PH"/>
    <property type="match status" value="2"/>
</dbReference>
<dbReference type="InterPro" id="IPR004088">
    <property type="entry name" value="KH_dom_type_1"/>
</dbReference>
<dbReference type="CDD" id="cd02393">
    <property type="entry name" value="KH-I_PNPase"/>
    <property type="match status" value="1"/>
</dbReference>
<organism evidence="10 11">
    <name type="scientific">Helicobacter apodemus</name>
    <dbReference type="NCBI Taxonomy" id="135569"/>
    <lineage>
        <taxon>Bacteria</taxon>
        <taxon>Pseudomonadati</taxon>
        <taxon>Campylobacterota</taxon>
        <taxon>Epsilonproteobacteria</taxon>
        <taxon>Campylobacterales</taxon>
        <taxon>Helicobacteraceae</taxon>
        <taxon>Helicobacter</taxon>
    </lineage>
</organism>
<comment type="function">
    <text evidence="8">Involved in mRNA degradation. Catalyzes the phosphorolysis of single-stranded polyribonucleotides processively in the 3'- to 5'-direction.</text>
</comment>
<dbReference type="PIRSF" id="PIRSF005499">
    <property type="entry name" value="PNPase"/>
    <property type="match status" value="1"/>
</dbReference>
<comment type="catalytic activity">
    <reaction evidence="8">
        <text>RNA(n+1) + phosphate = RNA(n) + a ribonucleoside 5'-diphosphate</text>
        <dbReference type="Rhea" id="RHEA:22096"/>
        <dbReference type="Rhea" id="RHEA-COMP:14527"/>
        <dbReference type="Rhea" id="RHEA-COMP:17342"/>
        <dbReference type="ChEBI" id="CHEBI:43474"/>
        <dbReference type="ChEBI" id="CHEBI:57930"/>
        <dbReference type="ChEBI" id="CHEBI:140395"/>
        <dbReference type="EC" id="2.7.7.8"/>
    </reaction>
</comment>
<dbReference type="Pfam" id="PF00013">
    <property type="entry name" value="KH_1"/>
    <property type="match status" value="1"/>
</dbReference>
<feature type="domain" description="S1 motif" evidence="9">
    <location>
        <begin position="665"/>
        <end position="734"/>
    </location>
</feature>
<feature type="binding site" evidence="8">
    <location>
        <position position="524"/>
    </location>
    <ligand>
        <name>Mg(2+)</name>
        <dbReference type="ChEBI" id="CHEBI:18420"/>
    </ligand>
</feature>
<evidence type="ECO:0000256" key="2">
    <source>
        <dbReference type="ARBA" id="ARBA00022490"/>
    </source>
</evidence>
<dbReference type="GO" id="GO:0003723">
    <property type="term" value="F:RNA binding"/>
    <property type="evidence" value="ECO:0007669"/>
    <property type="project" value="UniProtKB-UniRule"/>
</dbReference>
<dbReference type="SUPFAM" id="SSF54211">
    <property type="entry name" value="Ribosomal protein S5 domain 2-like"/>
    <property type="match status" value="2"/>
</dbReference>
<keyword evidence="7 8" id="KW-0694">RNA-binding</keyword>
<comment type="cofactor">
    <cofactor evidence="8">
        <name>Mg(2+)</name>
        <dbReference type="ChEBI" id="CHEBI:18420"/>
    </cofactor>
</comment>
<evidence type="ECO:0000256" key="4">
    <source>
        <dbReference type="ARBA" id="ARBA00022695"/>
    </source>
</evidence>
<dbReference type="Gene3D" id="3.30.230.70">
    <property type="entry name" value="GHMP Kinase, N-terminal domain"/>
    <property type="match status" value="2"/>
</dbReference>
<dbReference type="SUPFAM" id="SSF50249">
    <property type="entry name" value="Nucleic acid-binding proteins"/>
    <property type="match status" value="1"/>
</dbReference>
<dbReference type="InterPro" id="IPR036456">
    <property type="entry name" value="PNPase_PH_RNA-bd_sf"/>
</dbReference>
<dbReference type="Pfam" id="PF03725">
    <property type="entry name" value="RNase_PH_C"/>
    <property type="match status" value="1"/>
</dbReference>
<evidence type="ECO:0000313" key="11">
    <source>
        <dbReference type="Proteomes" id="UP000244890"/>
    </source>
</evidence>
<dbReference type="FunFam" id="3.30.230.70:FF:000029">
    <property type="entry name" value="Polyribonucleotide nucleotidyltransferase"/>
    <property type="match status" value="1"/>
</dbReference>
<evidence type="ECO:0000313" key="10">
    <source>
        <dbReference type="EMBL" id="AWI34543.1"/>
    </source>
</evidence>
<dbReference type="InterPro" id="IPR012340">
    <property type="entry name" value="NA-bd_OB-fold"/>
</dbReference>
<dbReference type="SMART" id="SM00322">
    <property type="entry name" value="KH"/>
    <property type="match status" value="1"/>
</dbReference>
<dbReference type="HAMAP" id="MF_01595">
    <property type="entry name" value="PNPase"/>
    <property type="match status" value="1"/>
</dbReference>
<dbReference type="SMART" id="SM00316">
    <property type="entry name" value="S1"/>
    <property type="match status" value="1"/>
</dbReference>
<dbReference type="EC" id="2.7.7.8" evidence="8"/>
<dbReference type="RefSeq" id="WP_108911349.1">
    <property type="nucleotide sequence ID" value="NZ_CP021886.1"/>
</dbReference>
<dbReference type="PROSITE" id="PS50126">
    <property type="entry name" value="S1"/>
    <property type="match status" value="1"/>
</dbReference>
<comment type="subcellular location">
    <subcellularLocation>
        <location evidence="8">Cytoplasm</location>
    </subcellularLocation>
</comment>
<evidence type="ECO:0000256" key="7">
    <source>
        <dbReference type="ARBA" id="ARBA00022884"/>
    </source>
</evidence>
<dbReference type="PANTHER" id="PTHR11252">
    <property type="entry name" value="POLYRIBONUCLEOTIDE NUCLEOTIDYLTRANSFERASE"/>
    <property type="match status" value="1"/>
</dbReference>
<dbReference type="InterPro" id="IPR015848">
    <property type="entry name" value="PNPase_PH_RNA-bd_bac/org-type"/>
</dbReference>
<dbReference type="InterPro" id="IPR036612">
    <property type="entry name" value="KH_dom_type_1_sf"/>
</dbReference>
<dbReference type="InterPro" id="IPR015847">
    <property type="entry name" value="ExoRNase_PH_dom2"/>
</dbReference>
<name>A0A2U8FEH0_9HELI</name>
<dbReference type="InterPro" id="IPR012162">
    <property type="entry name" value="PNPase"/>
</dbReference>
<dbReference type="NCBIfam" id="NF008805">
    <property type="entry name" value="PRK11824.1"/>
    <property type="match status" value="1"/>
</dbReference>
<dbReference type="PANTHER" id="PTHR11252:SF0">
    <property type="entry name" value="POLYRIBONUCLEOTIDE NUCLEOTIDYLTRANSFERASE 1, MITOCHONDRIAL"/>
    <property type="match status" value="1"/>
</dbReference>
<evidence type="ECO:0000256" key="1">
    <source>
        <dbReference type="ARBA" id="ARBA00007404"/>
    </source>
</evidence>
<dbReference type="EMBL" id="CP021886">
    <property type="protein sequence ID" value="AWI34543.1"/>
    <property type="molecule type" value="Genomic_DNA"/>
</dbReference>
<dbReference type="InterPro" id="IPR036345">
    <property type="entry name" value="ExoRNase_PH_dom2_sf"/>
</dbReference>
<dbReference type="Proteomes" id="UP000244890">
    <property type="component" value="Chromosome"/>
</dbReference>
<dbReference type="CDD" id="cd11364">
    <property type="entry name" value="RNase_PH_PNPase_2"/>
    <property type="match status" value="1"/>
</dbReference>
<dbReference type="GO" id="GO:0000175">
    <property type="term" value="F:3'-5'-RNA exonuclease activity"/>
    <property type="evidence" value="ECO:0007669"/>
    <property type="project" value="TreeGrafter"/>
</dbReference>
<proteinExistence type="inferred from homology"/>
<keyword evidence="6 8" id="KW-0460">Magnesium</keyword>
<accession>A0A2U8FEH0</accession>
<dbReference type="AlphaFoldDB" id="A0A2U8FEH0"/>
<dbReference type="OrthoDB" id="9804305at2"/>
<feature type="binding site" evidence="8">
    <location>
        <position position="518"/>
    </location>
    <ligand>
        <name>Mg(2+)</name>
        <dbReference type="ChEBI" id="CHEBI:18420"/>
    </ligand>
</feature>
<dbReference type="GO" id="GO:0004654">
    <property type="term" value="F:polyribonucleotide nucleotidyltransferase activity"/>
    <property type="evidence" value="ECO:0007669"/>
    <property type="project" value="UniProtKB-UniRule"/>
</dbReference>
<sequence>MQAVNLSFLNQQEKYTFDTFAQSTSGSVYYQQGNNVLLATIAIDTDEIVEEDFLPLTVQYIEKAYAAGKFPGGYVKREAKPGDFETLSARIVDRSLRPLFPKDYCYPTQITILVLSVESDADLQILALNAASAALFVSEIPISIPVSAVRIGRIDEKFIVNPSAKELERSTLDLLVSGANEDLLMIEMRSFGGIQAKENSNPLNLTNTFLENELAYFSANEVDEETILEALRLAQEMIVQKNKLIIQHFSPFLKAAISLKEGRKNFVCDKIESYIRQNHLEELKAVIYLLSKTELNSKLNAFVKKILQEWREKNPQDIEYLQERALETTLRIKKEIVRTMILKEKKRADGRRLDEIRPISIQTNILPNAHSSALFTRGQTQALVVATLGGEMDAQSYELLTDKCSSKERFMVHYNFPPFCVGEASSVSAPGRRELGHGNLAKRALESSLIEGRFKTIRLVSEILESNGSSSMATVCGGSLALVAAGVECTSLIAGVAMGLVCEGEEYAVLTDIMGLEDHDGDMDFKIAGSKNGITAMQMDIKLAGLNIEILKAVLFQAKEARMRILEIMEEAKSNIVLNESVLPALEVFSIHPSKIVEVIGQGGKTIKEIIEKFEVAIDLNRDNGEVSLSGKNKQKVYDAKEYILGIVNKEKEERFNPWEVYKVGDVYTGKIKKIVEFGVFVELPQGYDGLLHISRVVNKGEGKISDYVKIDEEIKVEVLSVNKNKVELDWIRG</sequence>
<evidence type="ECO:0000256" key="6">
    <source>
        <dbReference type="ARBA" id="ARBA00022842"/>
    </source>
</evidence>
<dbReference type="InterPro" id="IPR003029">
    <property type="entry name" value="S1_domain"/>
</dbReference>
<dbReference type="SUPFAM" id="SSF55666">
    <property type="entry name" value="Ribonuclease PH domain 2-like"/>
    <property type="match status" value="2"/>
</dbReference>
<keyword evidence="4 8" id="KW-0548">Nucleotidyltransferase</keyword>
<dbReference type="SUPFAM" id="SSF46915">
    <property type="entry name" value="Polynucleotide phosphorylase/guanosine pentaphosphate synthase (PNPase/GPSI), domain 3"/>
    <property type="match status" value="1"/>
</dbReference>
<keyword evidence="2 8" id="KW-0963">Cytoplasm</keyword>
<dbReference type="KEGG" id="had:CDV25_07010"/>
<keyword evidence="3 8" id="KW-0808">Transferase</keyword>
<evidence type="ECO:0000256" key="8">
    <source>
        <dbReference type="HAMAP-Rule" id="MF_01595"/>
    </source>
</evidence>
<evidence type="ECO:0000259" key="9">
    <source>
        <dbReference type="PROSITE" id="PS50126"/>
    </source>
</evidence>
<dbReference type="GO" id="GO:0006396">
    <property type="term" value="P:RNA processing"/>
    <property type="evidence" value="ECO:0007669"/>
    <property type="project" value="InterPro"/>
</dbReference>
<dbReference type="GO" id="GO:0005829">
    <property type="term" value="C:cytosol"/>
    <property type="evidence" value="ECO:0007669"/>
    <property type="project" value="TreeGrafter"/>
</dbReference>
<dbReference type="Gene3D" id="2.40.50.140">
    <property type="entry name" value="Nucleic acid-binding proteins"/>
    <property type="match status" value="1"/>
</dbReference>
<dbReference type="GO" id="GO:0000287">
    <property type="term" value="F:magnesium ion binding"/>
    <property type="evidence" value="ECO:0007669"/>
    <property type="project" value="UniProtKB-UniRule"/>
</dbReference>
<evidence type="ECO:0000256" key="3">
    <source>
        <dbReference type="ARBA" id="ARBA00022679"/>
    </source>
</evidence>
<dbReference type="Gene3D" id="3.30.1370.10">
    <property type="entry name" value="K Homology domain, type 1"/>
    <property type="match status" value="1"/>
</dbReference>
<gene>
    <name evidence="8" type="primary">pnp</name>
    <name evidence="10" type="ORF">CDV25_07010</name>
</gene>
<dbReference type="FunFam" id="3.30.1370.10:FF:000001">
    <property type="entry name" value="Polyribonucleotide nucleotidyltransferase"/>
    <property type="match status" value="1"/>
</dbReference>
<dbReference type="InterPro" id="IPR004087">
    <property type="entry name" value="KH_dom"/>
</dbReference>
<dbReference type="SUPFAM" id="SSF54791">
    <property type="entry name" value="Eukaryotic type KH-domain (KH-domain type I)"/>
    <property type="match status" value="1"/>
</dbReference>
<dbReference type="InterPro" id="IPR020568">
    <property type="entry name" value="Ribosomal_Su5_D2-typ_SF"/>
</dbReference>
<dbReference type="InterPro" id="IPR027408">
    <property type="entry name" value="PNPase/RNase_PH_dom_sf"/>
</dbReference>
<dbReference type="PROSITE" id="PS50084">
    <property type="entry name" value="KH_TYPE_1"/>
    <property type="match status" value="1"/>
</dbReference>
<dbReference type="FunFam" id="3.30.230.70:FF:000026">
    <property type="entry name" value="Polyribonucleotide nucleotidyltransferase"/>
    <property type="match status" value="1"/>
</dbReference>
<protein>
    <recommendedName>
        <fullName evidence="8">Polyribonucleotide nucleotidyltransferase</fullName>
        <ecNumber evidence="8">2.7.7.8</ecNumber>
    </recommendedName>
    <alternativeName>
        <fullName evidence="8">Polynucleotide phosphorylase</fullName>
        <shortName evidence="8">PNPase</shortName>
    </alternativeName>
</protein>
<keyword evidence="5 8" id="KW-0479">Metal-binding</keyword>
<evidence type="ECO:0000256" key="5">
    <source>
        <dbReference type="ARBA" id="ARBA00022723"/>
    </source>
</evidence>
<dbReference type="Pfam" id="PF00575">
    <property type="entry name" value="S1"/>
    <property type="match status" value="1"/>
</dbReference>
<comment type="similarity">
    <text evidence="1 8">Belongs to the polyribonucleotide nucleotidyltransferase family.</text>
</comment>
<reference evidence="10 11" key="1">
    <citation type="submission" date="2017-06" db="EMBL/GenBank/DDBJ databases">
        <title>Complete genome of Helicobacter apodemus.</title>
        <authorList>
            <person name="Cho S."/>
        </authorList>
    </citation>
    <scope>NUCLEOTIDE SEQUENCE [LARGE SCALE GENOMIC DNA]</scope>
    <source>
        <strain evidence="11">SNUVETPUB-15-01</strain>
    </source>
</reference>
<dbReference type="GO" id="GO:0006402">
    <property type="term" value="P:mRNA catabolic process"/>
    <property type="evidence" value="ECO:0007669"/>
    <property type="project" value="UniProtKB-UniRule"/>
</dbReference>
<dbReference type="Pfam" id="PF03726">
    <property type="entry name" value="PNPase"/>
    <property type="match status" value="1"/>
</dbReference>
<dbReference type="InterPro" id="IPR001247">
    <property type="entry name" value="ExoRNase_PH_dom1"/>
</dbReference>